<evidence type="ECO:0000313" key="3">
    <source>
        <dbReference type="EMBL" id="GAA2174546.1"/>
    </source>
</evidence>
<keyword evidence="3" id="KW-0413">Isomerase</keyword>
<feature type="domain" description="Xylose isomerase-like TIM barrel" evidence="2">
    <location>
        <begin position="26"/>
        <end position="213"/>
    </location>
</feature>
<dbReference type="Proteomes" id="UP001500974">
    <property type="component" value="Unassembled WGS sequence"/>
</dbReference>
<name>A0ABP5MIU2_9MICC</name>
<dbReference type="SUPFAM" id="SSF51658">
    <property type="entry name" value="Xylose isomerase-like"/>
    <property type="match status" value="1"/>
</dbReference>
<gene>
    <name evidence="3" type="ORF">GCM10009784_13310</name>
</gene>
<accession>A0ABP5MIU2</accession>
<comment type="caution">
    <text evidence="3">The sequence shown here is derived from an EMBL/GenBank/DDBJ whole genome shotgun (WGS) entry which is preliminary data.</text>
</comment>
<dbReference type="GO" id="GO:0016853">
    <property type="term" value="F:isomerase activity"/>
    <property type="evidence" value="ECO:0007669"/>
    <property type="project" value="UniProtKB-KW"/>
</dbReference>
<dbReference type="RefSeq" id="WP_346027852.1">
    <property type="nucleotide sequence ID" value="NZ_BAAAON010000001.1"/>
</dbReference>
<evidence type="ECO:0000259" key="2">
    <source>
        <dbReference type="Pfam" id="PF01261"/>
    </source>
</evidence>
<evidence type="ECO:0000256" key="1">
    <source>
        <dbReference type="ARBA" id="ARBA00023277"/>
    </source>
</evidence>
<sequence>MPTPPLSVQLYTVREALEADLDGTIDRLASIGYTRVEPYNFAANTAALSAALERNGIAAPSGHAPLLDGDRDLIFEAARTLGIGTVIEPMVHPERWTTEEAVEQTAQALNEVAALGAEYGITVGYHNHWWEVETDFGGRTGLEVLAGALDPAVVLEVDTYWVAVGGQDPAGLLVKLGDRVRFIHLKDGALDKDNTSQVAVGAGRMDVPSVLAAAGSVEVGVVELDDSAGDLFEALEASLHYLQADSRQAGA</sequence>
<evidence type="ECO:0000313" key="4">
    <source>
        <dbReference type="Proteomes" id="UP001500974"/>
    </source>
</evidence>
<keyword evidence="4" id="KW-1185">Reference proteome</keyword>
<organism evidence="3 4">
    <name type="scientific">Arthrobacter parietis</name>
    <dbReference type="NCBI Taxonomy" id="271434"/>
    <lineage>
        <taxon>Bacteria</taxon>
        <taxon>Bacillati</taxon>
        <taxon>Actinomycetota</taxon>
        <taxon>Actinomycetes</taxon>
        <taxon>Micrococcales</taxon>
        <taxon>Micrococcaceae</taxon>
        <taxon>Arthrobacter</taxon>
    </lineage>
</organism>
<dbReference type="Gene3D" id="3.20.20.150">
    <property type="entry name" value="Divalent-metal-dependent TIM barrel enzymes"/>
    <property type="match status" value="1"/>
</dbReference>
<dbReference type="PANTHER" id="PTHR12110:SF41">
    <property type="entry name" value="INOSOSE DEHYDRATASE"/>
    <property type="match status" value="1"/>
</dbReference>
<dbReference type="InterPro" id="IPR013022">
    <property type="entry name" value="Xyl_isomerase-like_TIM-brl"/>
</dbReference>
<dbReference type="InterPro" id="IPR036237">
    <property type="entry name" value="Xyl_isomerase-like_sf"/>
</dbReference>
<proteinExistence type="predicted"/>
<dbReference type="EMBL" id="BAAAON010000001">
    <property type="protein sequence ID" value="GAA2174546.1"/>
    <property type="molecule type" value="Genomic_DNA"/>
</dbReference>
<dbReference type="InterPro" id="IPR050312">
    <property type="entry name" value="IolE/XylAMocC-like"/>
</dbReference>
<keyword evidence="1" id="KW-0119">Carbohydrate metabolism</keyword>
<reference evidence="4" key="1">
    <citation type="journal article" date="2019" name="Int. J. Syst. Evol. Microbiol.">
        <title>The Global Catalogue of Microorganisms (GCM) 10K type strain sequencing project: providing services to taxonomists for standard genome sequencing and annotation.</title>
        <authorList>
            <consortium name="The Broad Institute Genomics Platform"/>
            <consortium name="The Broad Institute Genome Sequencing Center for Infectious Disease"/>
            <person name="Wu L."/>
            <person name="Ma J."/>
        </authorList>
    </citation>
    <scope>NUCLEOTIDE SEQUENCE [LARGE SCALE GENOMIC DNA]</scope>
    <source>
        <strain evidence="4">JCM 14917</strain>
    </source>
</reference>
<dbReference type="PANTHER" id="PTHR12110">
    <property type="entry name" value="HYDROXYPYRUVATE ISOMERASE"/>
    <property type="match status" value="1"/>
</dbReference>
<protein>
    <submittedName>
        <fullName evidence="3">Sugar phosphate isomerase/epimerase</fullName>
    </submittedName>
</protein>
<dbReference type="Pfam" id="PF01261">
    <property type="entry name" value="AP_endonuc_2"/>
    <property type="match status" value="1"/>
</dbReference>